<dbReference type="Proteomes" id="UP001054889">
    <property type="component" value="Unassembled WGS sequence"/>
</dbReference>
<dbReference type="AlphaFoldDB" id="A0AAV5D123"/>
<reference evidence="2" key="2">
    <citation type="submission" date="2021-12" db="EMBL/GenBank/DDBJ databases">
        <title>Resequencing data analysis of finger millet.</title>
        <authorList>
            <person name="Hatakeyama M."/>
            <person name="Aluri S."/>
            <person name="Balachadran M.T."/>
            <person name="Sivarajan S.R."/>
            <person name="Poveda L."/>
            <person name="Shimizu-Inatsugi R."/>
            <person name="Schlapbach R."/>
            <person name="Sreeman S.M."/>
            <person name="Shimizu K.K."/>
        </authorList>
    </citation>
    <scope>NUCLEOTIDE SEQUENCE</scope>
</reference>
<gene>
    <name evidence="2" type="primary">ga21442</name>
    <name evidence="2" type="ORF">PR202_ga21442</name>
</gene>
<evidence type="ECO:0008006" key="4">
    <source>
        <dbReference type="Google" id="ProtNLM"/>
    </source>
</evidence>
<dbReference type="InterPro" id="IPR032675">
    <property type="entry name" value="LRR_dom_sf"/>
</dbReference>
<dbReference type="EMBL" id="BQKI01000010">
    <property type="protein sequence ID" value="GJN03942.1"/>
    <property type="molecule type" value="Genomic_DNA"/>
</dbReference>
<reference evidence="2" key="1">
    <citation type="journal article" date="2018" name="DNA Res.">
        <title>Multiple hybrid de novo genome assembly of finger millet, an orphan allotetraploid crop.</title>
        <authorList>
            <person name="Hatakeyama M."/>
            <person name="Aluri S."/>
            <person name="Balachadran M.T."/>
            <person name="Sivarajan S.R."/>
            <person name="Patrignani A."/>
            <person name="Gruter S."/>
            <person name="Poveda L."/>
            <person name="Shimizu-Inatsugi R."/>
            <person name="Baeten J."/>
            <person name="Francoijs K.J."/>
            <person name="Nataraja K.N."/>
            <person name="Reddy Y.A.N."/>
            <person name="Phadnis S."/>
            <person name="Ravikumar R.L."/>
            <person name="Schlapbach R."/>
            <person name="Sreeman S.M."/>
            <person name="Shimizu K.K."/>
        </authorList>
    </citation>
    <scope>NUCLEOTIDE SEQUENCE</scope>
</reference>
<comment type="caution">
    <text evidence="2">The sequence shown here is derived from an EMBL/GenBank/DDBJ whole genome shotgun (WGS) entry which is preliminary data.</text>
</comment>
<organism evidence="2 3">
    <name type="scientific">Eleusine coracana subsp. coracana</name>
    <dbReference type="NCBI Taxonomy" id="191504"/>
    <lineage>
        <taxon>Eukaryota</taxon>
        <taxon>Viridiplantae</taxon>
        <taxon>Streptophyta</taxon>
        <taxon>Embryophyta</taxon>
        <taxon>Tracheophyta</taxon>
        <taxon>Spermatophyta</taxon>
        <taxon>Magnoliopsida</taxon>
        <taxon>Liliopsida</taxon>
        <taxon>Poales</taxon>
        <taxon>Poaceae</taxon>
        <taxon>PACMAD clade</taxon>
        <taxon>Chloridoideae</taxon>
        <taxon>Cynodonteae</taxon>
        <taxon>Eleusininae</taxon>
        <taxon>Eleusine</taxon>
    </lineage>
</organism>
<feature type="signal peptide" evidence="1">
    <location>
        <begin position="1"/>
        <end position="23"/>
    </location>
</feature>
<proteinExistence type="predicted"/>
<accession>A0AAV5D123</accession>
<protein>
    <recommendedName>
        <fullName evidence="4">Leucine-rich repeat-containing N-terminal plant-type domain-containing protein</fullName>
    </recommendedName>
</protein>
<dbReference type="Gene3D" id="3.80.10.10">
    <property type="entry name" value="Ribonuclease Inhibitor"/>
    <property type="match status" value="1"/>
</dbReference>
<evidence type="ECO:0000256" key="1">
    <source>
        <dbReference type="SAM" id="SignalP"/>
    </source>
</evidence>
<feature type="chain" id="PRO_5043338292" description="Leucine-rich repeat-containing N-terminal plant-type domain-containing protein" evidence="1">
    <location>
        <begin position="24"/>
        <end position="129"/>
    </location>
</feature>
<name>A0AAV5D123_ELECO</name>
<keyword evidence="3" id="KW-1185">Reference proteome</keyword>
<evidence type="ECO:0000313" key="3">
    <source>
        <dbReference type="Proteomes" id="UP001054889"/>
    </source>
</evidence>
<sequence length="129" mass="13922">MANSRLPSPFSLLVILLIVFSDAFILPSAMDCNGSDRTCCSPEDPGAARQPTRAIQVSNWLPATNCYAWDSGVICSETGCVYLVALFQLDTMPGLYGTIPSSFSKLSHLELLDITGTLITGPFLEFLVN</sequence>
<keyword evidence="1" id="KW-0732">Signal</keyword>
<evidence type="ECO:0000313" key="2">
    <source>
        <dbReference type="EMBL" id="GJN03942.1"/>
    </source>
</evidence>